<dbReference type="Proteomes" id="UP001314170">
    <property type="component" value="Unassembled WGS sequence"/>
</dbReference>
<dbReference type="EMBL" id="CAWUPB010001108">
    <property type="protein sequence ID" value="CAK7337831.1"/>
    <property type="molecule type" value="Genomic_DNA"/>
</dbReference>
<sequence>MVDIVSLVASPDIAALNKERDVNKMAKLDGYGVENGQIPSIEAAIMMTLVPGIEACHVVIHVLVGLLKTTEELPFIFRVDPSGDCPKPNMIDFV</sequence>
<protein>
    <submittedName>
        <fullName evidence="1">Uncharacterized protein</fullName>
    </submittedName>
</protein>
<name>A0AAV1RM86_9ROSI</name>
<dbReference type="AlphaFoldDB" id="A0AAV1RM86"/>
<accession>A0AAV1RM86</accession>
<keyword evidence="2" id="KW-1185">Reference proteome</keyword>
<proteinExistence type="predicted"/>
<comment type="caution">
    <text evidence="1">The sequence shown here is derived from an EMBL/GenBank/DDBJ whole genome shotgun (WGS) entry which is preliminary data.</text>
</comment>
<evidence type="ECO:0000313" key="1">
    <source>
        <dbReference type="EMBL" id="CAK7337831.1"/>
    </source>
</evidence>
<reference evidence="1 2" key="1">
    <citation type="submission" date="2024-01" db="EMBL/GenBank/DDBJ databases">
        <authorList>
            <person name="Waweru B."/>
        </authorList>
    </citation>
    <scope>NUCLEOTIDE SEQUENCE [LARGE SCALE GENOMIC DNA]</scope>
</reference>
<evidence type="ECO:0000313" key="2">
    <source>
        <dbReference type="Proteomes" id="UP001314170"/>
    </source>
</evidence>
<organism evidence="1 2">
    <name type="scientific">Dovyalis caffra</name>
    <dbReference type="NCBI Taxonomy" id="77055"/>
    <lineage>
        <taxon>Eukaryota</taxon>
        <taxon>Viridiplantae</taxon>
        <taxon>Streptophyta</taxon>
        <taxon>Embryophyta</taxon>
        <taxon>Tracheophyta</taxon>
        <taxon>Spermatophyta</taxon>
        <taxon>Magnoliopsida</taxon>
        <taxon>eudicotyledons</taxon>
        <taxon>Gunneridae</taxon>
        <taxon>Pentapetalae</taxon>
        <taxon>rosids</taxon>
        <taxon>fabids</taxon>
        <taxon>Malpighiales</taxon>
        <taxon>Salicaceae</taxon>
        <taxon>Flacourtieae</taxon>
        <taxon>Dovyalis</taxon>
    </lineage>
</organism>
<gene>
    <name evidence="1" type="ORF">DCAF_LOCUS12870</name>
</gene>